<dbReference type="Proteomes" id="UP001266305">
    <property type="component" value="Unassembled WGS sequence"/>
</dbReference>
<keyword evidence="1" id="KW-0472">Membrane</keyword>
<keyword evidence="3" id="KW-1185">Reference proteome</keyword>
<name>A0ABQ9URC1_SAGOE</name>
<comment type="caution">
    <text evidence="2">The sequence shown here is derived from an EMBL/GenBank/DDBJ whole genome shotgun (WGS) entry which is preliminary data.</text>
</comment>
<sequence>MLKAVLRGPFSATGLSEGSLLQSSAGVTIFLLSVLSEAVLIGLGYALSFQLDKPKPSGVIHSGEFLCSVLHPLFLPGNPYGLL</sequence>
<feature type="transmembrane region" description="Helical" evidence="1">
    <location>
        <begin position="20"/>
        <end position="47"/>
    </location>
</feature>
<protein>
    <submittedName>
        <fullName evidence="2">Uncharacterized protein</fullName>
    </submittedName>
</protein>
<evidence type="ECO:0000313" key="3">
    <source>
        <dbReference type="Proteomes" id="UP001266305"/>
    </source>
</evidence>
<gene>
    <name evidence="2" type="ORF">P7K49_020982</name>
</gene>
<keyword evidence="1" id="KW-0812">Transmembrane</keyword>
<evidence type="ECO:0000313" key="2">
    <source>
        <dbReference type="EMBL" id="KAK2099634.1"/>
    </source>
</evidence>
<organism evidence="2 3">
    <name type="scientific">Saguinus oedipus</name>
    <name type="common">Cotton-top tamarin</name>
    <name type="synonym">Oedipomidas oedipus</name>
    <dbReference type="NCBI Taxonomy" id="9490"/>
    <lineage>
        <taxon>Eukaryota</taxon>
        <taxon>Metazoa</taxon>
        <taxon>Chordata</taxon>
        <taxon>Craniata</taxon>
        <taxon>Vertebrata</taxon>
        <taxon>Euteleostomi</taxon>
        <taxon>Mammalia</taxon>
        <taxon>Eutheria</taxon>
        <taxon>Euarchontoglires</taxon>
        <taxon>Primates</taxon>
        <taxon>Haplorrhini</taxon>
        <taxon>Platyrrhini</taxon>
        <taxon>Cebidae</taxon>
        <taxon>Callitrichinae</taxon>
        <taxon>Saguinus</taxon>
    </lineage>
</organism>
<evidence type="ECO:0000256" key="1">
    <source>
        <dbReference type="SAM" id="Phobius"/>
    </source>
</evidence>
<dbReference type="EMBL" id="JASSZA010000010">
    <property type="protein sequence ID" value="KAK2099634.1"/>
    <property type="molecule type" value="Genomic_DNA"/>
</dbReference>
<keyword evidence="1" id="KW-1133">Transmembrane helix</keyword>
<proteinExistence type="predicted"/>
<reference evidence="2 3" key="1">
    <citation type="submission" date="2023-05" db="EMBL/GenBank/DDBJ databases">
        <title>B98-5 Cell Line De Novo Hybrid Assembly: An Optical Mapping Approach.</title>
        <authorList>
            <person name="Kananen K."/>
            <person name="Auerbach J.A."/>
            <person name="Kautto E."/>
            <person name="Blachly J.S."/>
        </authorList>
    </citation>
    <scope>NUCLEOTIDE SEQUENCE [LARGE SCALE GENOMIC DNA]</scope>
    <source>
        <strain evidence="2">B95-8</strain>
        <tissue evidence="2">Cell line</tissue>
    </source>
</reference>
<accession>A0ABQ9URC1</accession>